<dbReference type="InterPro" id="IPR004495">
    <property type="entry name" value="Met-tRNA-synth_bsu_C"/>
</dbReference>
<evidence type="ECO:0000256" key="13">
    <source>
        <dbReference type="HAMAP-Rule" id="MF_01228"/>
    </source>
</evidence>
<evidence type="ECO:0000256" key="8">
    <source>
        <dbReference type="ARBA" id="ARBA00022840"/>
    </source>
</evidence>
<keyword evidence="13" id="KW-0479">Metal-binding</keyword>
<dbReference type="AlphaFoldDB" id="A0A2Z6AV42"/>
<comment type="subunit">
    <text evidence="3 13">Homodimer.</text>
</comment>
<feature type="binding site" evidence="13">
    <location>
        <position position="147"/>
    </location>
    <ligand>
        <name>Zn(2+)</name>
        <dbReference type="ChEBI" id="CHEBI:29105"/>
    </ligand>
</feature>
<evidence type="ECO:0000256" key="2">
    <source>
        <dbReference type="ARBA" id="ARBA00004496"/>
    </source>
</evidence>
<keyword evidence="7 13" id="KW-0547">Nucleotide-binding</keyword>
<evidence type="ECO:0000313" key="16">
    <source>
        <dbReference type="EMBL" id="BBD07065.1"/>
    </source>
</evidence>
<dbReference type="SUPFAM" id="SSF52374">
    <property type="entry name" value="Nucleotidylyl transferase"/>
    <property type="match status" value="1"/>
</dbReference>
<dbReference type="CDD" id="cd07957">
    <property type="entry name" value="Anticodon_Ia_Met"/>
    <property type="match status" value="1"/>
</dbReference>
<comment type="catalytic activity">
    <reaction evidence="12 13">
        <text>tRNA(Met) + L-methionine + ATP = L-methionyl-tRNA(Met) + AMP + diphosphate</text>
        <dbReference type="Rhea" id="RHEA:13481"/>
        <dbReference type="Rhea" id="RHEA-COMP:9667"/>
        <dbReference type="Rhea" id="RHEA-COMP:9698"/>
        <dbReference type="ChEBI" id="CHEBI:30616"/>
        <dbReference type="ChEBI" id="CHEBI:33019"/>
        <dbReference type="ChEBI" id="CHEBI:57844"/>
        <dbReference type="ChEBI" id="CHEBI:78442"/>
        <dbReference type="ChEBI" id="CHEBI:78530"/>
        <dbReference type="ChEBI" id="CHEBI:456215"/>
        <dbReference type="EC" id="6.1.1.10"/>
    </reaction>
</comment>
<dbReference type="Pfam" id="PF19303">
    <property type="entry name" value="Anticodon_3"/>
    <property type="match status" value="1"/>
</dbReference>
<feature type="short sequence motif" description="'HIGH' region" evidence="13">
    <location>
        <begin position="11"/>
        <end position="21"/>
    </location>
</feature>
<dbReference type="GO" id="GO:0000049">
    <property type="term" value="F:tRNA binding"/>
    <property type="evidence" value="ECO:0007669"/>
    <property type="project" value="UniProtKB-UniRule"/>
</dbReference>
<evidence type="ECO:0000256" key="5">
    <source>
        <dbReference type="ARBA" id="ARBA00022555"/>
    </source>
</evidence>
<dbReference type="NCBIfam" id="NF008900">
    <property type="entry name" value="PRK12267.1"/>
    <property type="match status" value="1"/>
</dbReference>
<organism evidence="16 17">
    <name type="scientific">Desulfovibrio ferrophilus</name>
    <dbReference type="NCBI Taxonomy" id="241368"/>
    <lineage>
        <taxon>Bacteria</taxon>
        <taxon>Pseudomonadati</taxon>
        <taxon>Thermodesulfobacteriota</taxon>
        <taxon>Desulfovibrionia</taxon>
        <taxon>Desulfovibrionales</taxon>
        <taxon>Desulfovibrionaceae</taxon>
        <taxon>Desulfovibrio</taxon>
    </lineage>
</organism>
<comment type="similarity">
    <text evidence="13">Belongs to the class-I aminoacyl-tRNA synthetase family. MetG type 2A subfamily.</text>
</comment>
<evidence type="ECO:0000256" key="6">
    <source>
        <dbReference type="ARBA" id="ARBA00022598"/>
    </source>
</evidence>
<comment type="caution">
    <text evidence="13">Lacks conserved residue(s) required for the propagation of feature annotation.</text>
</comment>
<evidence type="ECO:0000259" key="15">
    <source>
        <dbReference type="PROSITE" id="PS50886"/>
    </source>
</evidence>
<accession>A0A2Z6AV42</accession>
<dbReference type="Gene3D" id="2.170.220.10">
    <property type="match status" value="1"/>
</dbReference>
<dbReference type="Pfam" id="PF01588">
    <property type="entry name" value="tRNA_bind"/>
    <property type="match status" value="1"/>
</dbReference>
<dbReference type="EC" id="6.1.1.10" evidence="13"/>
<dbReference type="InterPro" id="IPR014729">
    <property type="entry name" value="Rossmann-like_a/b/a_fold"/>
</dbReference>
<dbReference type="PRINTS" id="PR01041">
    <property type="entry name" value="TRNASYNTHMET"/>
</dbReference>
<dbReference type="InterPro" id="IPR015413">
    <property type="entry name" value="Methionyl/Leucyl_tRNA_Synth"/>
</dbReference>
<dbReference type="Gene3D" id="2.40.50.140">
    <property type="entry name" value="Nucleic acid-binding proteins"/>
    <property type="match status" value="1"/>
</dbReference>
<keyword evidence="13" id="KW-0862">Zinc</keyword>
<dbReference type="GO" id="GO:0006431">
    <property type="term" value="P:methionyl-tRNA aminoacylation"/>
    <property type="evidence" value="ECO:0007669"/>
    <property type="project" value="UniProtKB-UniRule"/>
</dbReference>
<dbReference type="NCBIfam" id="TIGR00398">
    <property type="entry name" value="metG"/>
    <property type="match status" value="1"/>
</dbReference>
<keyword evidence="4 13" id="KW-0963">Cytoplasm</keyword>
<comment type="subcellular location">
    <subcellularLocation>
        <location evidence="2 13">Cytoplasm</location>
    </subcellularLocation>
</comment>
<dbReference type="InterPro" id="IPR012340">
    <property type="entry name" value="NA-bd_OB-fold"/>
</dbReference>
<dbReference type="InterPro" id="IPR002547">
    <property type="entry name" value="tRNA-bd_dom"/>
</dbReference>
<dbReference type="HAMAP" id="MF_01228">
    <property type="entry name" value="Met_tRNA_synth_type2"/>
    <property type="match status" value="1"/>
</dbReference>
<dbReference type="SUPFAM" id="SSF47323">
    <property type="entry name" value="Anticodon-binding domain of a subclass of class I aminoacyl-tRNA synthetases"/>
    <property type="match status" value="1"/>
</dbReference>
<gene>
    <name evidence="13" type="primary">metG</name>
    <name evidence="16" type="ORF">DFE_0339</name>
</gene>
<dbReference type="InterPro" id="IPR009080">
    <property type="entry name" value="tRNAsynth_Ia_anticodon-bd"/>
</dbReference>
<evidence type="ECO:0000256" key="7">
    <source>
        <dbReference type="ARBA" id="ARBA00022741"/>
    </source>
</evidence>
<dbReference type="PANTHER" id="PTHR43326">
    <property type="entry name" value="METHIONYL-TRNA SYNTHETASE"/>
    <property type="match status" value="1"/>
</dbReference>
<dbReference type="InterPro" id="IPR033911">
    <property type="entry name" value="MetRS_core"/>
</dbReference>
<evidence type="ECO:0000256" key="9">
    <source>
        <dbReference type="ARBA" id="ARBA00022884"/>
    </source>
</evidence>
<evidence type="ECO:0000256" key="10">
    <source>
        <dbReference type="ARBA" id="ARBA00022917"/>
    </source>
</evidence>
<protein>
    <recommendedName>
        <fullName evidence="13">Methionine--tRNA ligase</fullName>
        <ecNumber evidence="13">6.1.1.10</ecNumber>
    </recommendedName>
    <alternativeName>
        <fullName evidence="13">Methionyl-tRNA synthetase</fullName>
        <shortName evidence="13">MetRS</shortName>
    </alternativeName>
</protein>
<feature type="domain" description="TRNA-binding" evidence="15">
    <location>
        <begin position="549"/>
        <end position="650"/>
    </location>
</feature>
<name>A0A2Z6AV42_9BACT</name>
<dbReference type="SUPFAM" id="SSF50249">
    <property type="entry name" value="Nucleic acid-binding proteins"/>
    <property type="match status" value="1"/>
</dbReference>
<dbReference type="CDD" id="cd00814">
    <property type="entry name" value="MetRS_core"/>
    <property type="match status" value="1"/>
</dbReference>
<feature type="binding site" evidence="13">
    <location>
        <position position="129"/>
    </location>
    <ligand>
        <name>Zn(2+)</name>
        <dbReference type="ChEBI" id="CHEBI:29105"/>
    </ligand>
</feature>
<dbReference type="GO" id="GO:0046872">
    <property type="term" value="F:metal ion binding"/>
    <property type="evidence" value="ECO:0007669"/>
    <property type="project" value="UniProtKB-KW"/>
</dbReference>
<sequence length="650" mass="74035">MDRFFITTPIYYVNAKPHLGHAYTTIVADSIARYHRLAGHETFFLTGTDEHGDKIVEAAEKAGSTPQEYVDSISEQFRTLWPEMMISNDDFIRTTEERHKKVVCDILQKVYDAGDIYQSEYEGKYCTGCEQFLTDKDLDENGLCPDHKVAPTVIKEKNYFFRMSKYQDWLKQHIQDNPDFIRPERYRNEVLSMLDMGVLEDLCISRPKSRLTWGIELPFDSEYVTYVWFDALINYITALGGPESENFLKFWPSTNHLVAKDILKPHAIFWPTMLKAAGFETYQNLNVHGYWLVQDTKMSKSIGNVIEPLAMKDKYGLDAFRYFLLREMRFGRDASFSERALVGRLNADLANDLGNLFSRVLSMTHKYFGGEVPEMGHRAHAEDVEILNLAMNSFRNYQQLFPRFQFARALEALWELVRGLNKYVDVTAPWALFKNGDTERLSIVMGTLLGLMRKIALHVWPVMPQTAETMLEQLGEAFTPQAVNLAEEADSFGDFIKPGTKLAKASNLFPRVELEEPEAKPQKEPKAKKEKKAQKTPAPAEPGVAEFADFQKLDLRLGTVLSAEPHPDADRLYVVKIDLAEPEPRQVVAGLREHFEPDFLIGRQVVVVANLAPRKLRGVESQGMIMAVKDKDGMQLLTATGSVENGSKVS</sequence>
<keyword evidence="10 13" id="KW-0648">Protein biosynthesis</keyword>
<feature type="binding site" evidence="13">
    <location>
        <position position="126"/>
    </location>
    <ligand>
        <name>Zn(2+)</name>
        <dbReference type="ChEBI" id="CHEBI:29105"/>
    </ligand>
</feature>
<dbReference type="Gene3D" id="1.10.730.10">
    <property type="entry name" value="Isoleucyl-tRNA Synthetase, Domain 1"/>
    <property type="match status" value="1"/>
</dbReference>
<evidence type="ECO:0000256" key="14">
    <source>
        <dbReference type="SAM" id="MobiDB-lite"/>
    </source>
</evidence>
<dbReference type="KEGG" id="dfl:DFE_0339"/>
<dbReference type="InterPro" id="IPR023457">
    <property type="entry name" value="Met-tRNA_synth_2"/>
</dbReference>
<dbReference type="Gene3D" id="3.40.50.620">
    <property type="entry name" value="HUPs"/>
    <property type="match status" value="1"/>
</dbReference>
<feature type="short sequence motif" description="'KMSKS' region" evidence="13">
    <location>
        <begin position="297"/>
        <end position="301"/>
    </location>
</feature>
<dbReference type="Pfam" id="PF09334">
    <property type="entry name" value="tRNA-synt_1g"/>
    <property type="match status" value="2"/>
</dbReference>
<dbReference type="GO" id="GO:0005737">
    <property type="term" value="C:cytoplasm"/>
    <property type="evidence" value="ECO:0007669"/>
    <property type="project" value="UniProtKB-SubCell"/>
</dbReference>
<dbReference type="OrthoDB" id="9810191at2"/>
<keyword evidence="6 13" id="KW-0436">Ligase</keyword>
<dbReference type="PROSITE" id="PS50886">
    <property type="entry name" value="TRBD"/>
    <property type="match status" value="1"/>
</dbReference>
<proteinExistence type="inferred from homology"/>
<keyword evidence="17" id="KW-1185">Reference proteome</keyword>
<evidence type="ECO:0000256" key="3">
    <source>
        <dbReference type="ARBA" id="ARBA00011738"/>
    </source>
</evidence>
<feature type="binding site" evidence="13">
    <location>
        <position position="144"/>
    </location>
    <ligand>
        <name>Zn(2+)</name>
        <dbReference type="ChEBI" id="CHEBI:29105"/>
    </ligand>
</feature>
<keyword evidence="9 13" id="KW-0694">RNA-binding</keyword>
<dbReference type="EMBL" id="AP017378">
    <property type="protein sequence ID" value="BBD07065.1"/>
    <property type="molecule type" value="Genomic_DNA"/>
</dbReference>
<comment type="cofactor">
    <cofactor evidence="13">
        <name>Zn(2+)</name>
        <dbReference type="ChEBI" id="CHEBI:29105"/>
    </cofactor>
    <text evidence="13">Binds 1 zinc ion per subunit.</text>
</comment>
<evidence type="ECO:0000313" key="17">
    <source>
        <dbReference type="Proteomes" id="UP000269883"/>
    </source>
</evidence>
<feature type="region of interest" description="Disordered" evidence="14">
    <location>
        <begin position="513"/>
        <end position="543"/>
    </location>
</feature>
<dbReference type="InterPro" id="IPR014758">
    <property type="entry name" value="Met-tRNA_synth"/>
</dbReference>
<keyword evidence="5 13" id="KW-0820">tRNA-binding</keyword>
<evidence type="ECO:0000256" key="1">
    <source>
        <dbReference type="ARBA" id="ARBA00003314"/>
    </source>
</evidence>
<dbReference type="InterPro" id="IPR041872">
    <property type="entry name" value="Anticodon_Met"/>
</dbReference>
<dbReference type="CDD" id="cd02800">
    <property type="entry name" value="tRNA_bind_EcMetRS_like"/>
    <property type="match status" value="1"/>
</dbReference>
<dbReference type="GO" id="GO:0005524">
    <property type="term" value="F:ATP binding"/>
    <property type="evidence" value="ECO:0007669"/>
    <property type="project" value="UniProtKB-UniRule"/>
</dbReference>
<keyword evidence="8 13" id="KW-0067">ATP-binding</keyword>
<reference evidence="16 17" key="1">
    <citation type="journal article" date="2018" name="Sci. Adv.">
        <title>Multi-heme cytochromes provide a pathway for survival in energy-limited environments.</title>
        <authorList>
            <person name="Deng X."/>
            <person name="Dohmae N."/>
            <person name="Nealson K.H."/>
            <person name="Hashimoto K."/>
            <person name="Okamoto A."/>
        </authorList>
    </citation>
    <scope>NUCLEOTIDE SEQUENCE [LARGE SCALE GENOMIC DNA]</scope>
    <source>
        <strain evidence="16 17">IS5</strain>
    </source>
</reference>
<dbReference type="PANTHER" id="PTHR43326:SF1">
    <property type="entry name" value="METHIONINE--TRNA LIGASE, MITOCHONDRIAL"/>
    <property type="match status" value="1"/>
</dbReference>
<evidence type="ECO:0000256" key="4">
    <source>
        <dbReference type="ARBA" id="ARBA00022490"/>
    </source>
</evidence>
<evidence type="ECO:0000256" key="12">
    <source>
        <dbReference type="ARBA" id="ARBA00047364"/>
    </source>
</evidence>
<dbReference type="FunFam" id="2.170.220.10:FF:000001">
    <property type="entry name" value="methionine--tRNA ligase, mitochondrial"/>
    <property type="match status" value="1"/>
</dbReference>
<dbReference type="Proteomes" id="UP000269883">
    <property type="component" value="Chromosome"/>
</dbReference>
<comment type="function">
    <text evidence="1 13">Is required not only for elongation of protein synthesis but also for the initiation of all mRNA translation through initiator tRNA(fMet) aminoacylation.</text>
</comment>
<evidence type="ECO:0000256" key="11">
    <source>
        <dbReference type="ARBA" id="ARBA00023146"/>
    </source>
</evidence>
<feature type="compositionally biased region" description="Basic and acidic residues" evidence="14">
    <location>
        <begin position="513"/>
        <end position="527"/>
    </location>
</feature>
<dbReference type="GO" id="GO:0004825">
    <property type="term" value="F:methionine-tRNA ligase activity"/>
    <property type="evidence" value="ECO:0007669"/>
    <property type="project" value="UniProtKB-UniRule"/>
</dbReference>
<keyword evidence="11 13" id="KW-0030">Aminoacyl-tRNA synthetase</keyword>